<evidence type="ECO:0000256" key="2">
    <source>
        <dbReference type="ARBA" id="ARBA00022679"/>
    </source>
</evidence>
<dbReference type="SUPFAM" id="SSF53335">
    <property type="entry name" value="S-adenosyl-L-methionine-dependent methyltransferases"/>
    <property type="match status" value="1"/>
</dbReference>
<feature type="binding site" evidence="4">
    <location>
        <begin position="186"/>
        <end position="189"/>
    </location>
    <ligand>
        <name>substrate</name>
    </ligand>
</feature>
<comment type="catalytic activity">
    <reaction evidence="4">
        <text>L-glutaminyl-[peptide chain release factor] + S-adenosyl-L-methionine = N(5)-methyl-L-glutaminyl-[peptide chain release factor] + S-adenosyl-L-homocysteine + H(+)</text>
        <dbReference type="Rhea" id="RHEA:42896"/>
        <dbReference type="Rhea" id="RHEA-COMP:10271"/>
        <dbReference type="Rhea" id="RHEA-COMP:10272"/>
        <dbReference type="ChEBI" id="CHEBI:15378"/>
        <dbReference type="ChEBI" id="CHEBI:30011"/>
        <dbReference type="ChEBI" id="CHEBI:57856"/>
        <dbReference type="ChEBI" id="CHEBI:59789"/>
        <dbReference type="ChEBI" id="CHEBI:61891"/>
        <dbReference type="EC" id="2.1.1.297"/>
    </reaction>
</comment>
<dbReference type="HAMAP" id="MF_02126">
    <property type="entry name" value="RF_methyltr_PrmC"/>
    <property type="match status" value="1"/>
</dbReference>
<feature type="binding site" evidence="4">
    <location>
        <position position="186"/>
    </location>
    <ligand>
        <name>S-adenosyl-L-methionine</name>
        <dbReference type="ChEBI" id="CHEBI:59789"/>
    </ligand>
</feature>
<dbReference type="PATRIC" id="fig|480418.6.peg.2305"/>
<gene>
    <name evidence="7" type="primary">hemK</name>
    <name evidence="4" type="synonym">prmC</name>
    <name evidence="7" type="ORF">MLPM_1135</name>
</gene>
<dbReference type="PANTHER" id="PTHR18895:SF74">
    <property type="entry name" value="MTRF1L RELEASE FACTOR GLUTAMINE METHYLTRANSFERASE"/>
    <property type="match status" value="1"/>
</dbReference>
<protein>
    <recommendedName>
        <fullName evidence="4">Release factor glutamine methyltransferase</fullName>
        <shortName evidence="4">RF MTase</shortName>
        <ecNumber evidence="4">2.1.1.297</ecNumber>
    </recommendedName>
    <alternativeName>
        <fullName evidence="4">N5-glutamine methyltransferase PrmC</fullName>
    </alternativeName>
    <alternativeName>
        <fullName evidence="4">Protein-(glutamine-N5) MTase PrmC</fullName>
    </alternativeName>
    <alternativeName>
        <fullName evidence="4">Protein-glutamine N-methyltransferase PrmC</fullName>
    </alternativeName>
</protein>
<organism evidence="7 8">
    <name type="scientific">Mycobacterium lepromatosis</name>
    <dbReference type="NCBI Taxonomy" id="480418"/>
    <lineage>
        <taxon>Bacteria</taxon>
        <taxon>Bacillati</taxon>
        <taxon>Actinomycetota</taxon>
        <taxon>Actinomycetes</taxon>
        <taxon>Mycobacteriales</taxon>
        <taxon>Mycobacteriaceae</taxon>
        <taxon>Mycobacterium</taxon>
    </lineage>
</organism>
<dbReference type="Proteomes" id="UP000053699">
    <property type="component" value="Unassembled WGS sequence"/>
</dbReference>
<dbReference type="GO" id="GO:0102559">
    <property type="term" value="F:peptide chain release factor N(5)-glutamine methyltransferase activity"/>
    <property type="evidence" value="ECO:0007669"/>
    <property type="project" value="UniProtKB-EC"/>
</dbReference>
<evidence type="ECO:0000256" key="4">
    <source>
        <dbReference type="HAMAP-Rule" id="MF_02126"/>
    </source>
</evidence>
<feature type="domain" description="Methyltransferase" evidence="5">
    <location>
        <begin position="115"/>
        <end position="195"/>
    </location>
</feature>
<dbReference type="OrthoDB" id="9800643at2"/>
<comment type="similarity">
    <text evidence="4">Belongs to the protein N5-glutamine methyltransferase family. PrmC subfamily.</text>
</comment>
<comment type="function">
    <text evidence="4">Methylates the class 1 translation termination release factors RF1/PrfA and RF2/PrfB on the glutamine residue of the universally conserved GGQ motif.</text>
</comment>
<reference evidence="7 8" key="1">
    <citation type="journal article" date="2015" name="Proc. Natl. Acad. Sci. U.S.A.">
        <title>Insight into the evolution and origin of leprosy bacilli from the genome sequence of Mycobacterium lepromatosis.</title>
        <authorList>
            <person name="Singh P."/>
            <person name="Benjak A."/>
            <person name="Schuenemann V.J."/>
            <person name="Herbig A."/>
            <person name="Avanzi C."/>
            <person name="Busso P."/>
            <person name="Nieselt K."/>
            <person name="Krause J."/>
            <person name="Vera-Cabrera L."/>
            <person name="Cole S.T."/>
        </authorList>
    </citation>
    <scope>NUCLEOTIDE SEQUENCE [LARGE SCALE GENOMIC DNA]</scope>
    <source>
        <strain evidence="7 8">Mx1-22A</strain>
    </source>
</reference>
<dbReference type="AlphaFoldDB" id="A0A0F4ERU2"/>
<keyword evidence="2 4" id="KW-0808">Transferase</keyword>
<name>A0A0F4ERU2_9MYCO</name>
<dbReference type="EMBL" id="JRPY01000044">
    <property type="protein sequence ID" value="KJX75312.1"/>
    <property type="molecule type" value="Genomic_DNA"/>
</dbReference>
<evidence type="ECO:0000313" key="7">
    <source>
        <dbReference type="EMBL" id="KJX75312.1"/>
    </source>
</evidence>
<dbReference type="InterPro" id="IPR050320">
    <property type="entry name" value="N5-glutamine_MTase"/>
</dbReference>
<dbReference type="CDD" id="cd02440">
    <property type="entry name" value="AdoMet_MTases"/>
    <property type="match status" value="1"/>
</dbReference>
<dbReference type="EC" id="2.1.1.297" evidence="4"/>
<sequence>MTTRLRRAIDSAATQLAEAGIGSARCDAEQLAAHLAGTDRGRLALLDTPGDEFFGRYRDAVAARSRRVPLQHLIGTVSFGPVVLHVGPDVFIPRPETEAILAWVMAQRLPARPVIVDACTGSGALAVALAQHRPAARVIGIDDSDAALDYARCNAEGTAVELVHADVTTPALLPELDGRVDLFVANPPYVPDDPVAQCLLEPEVNQYDPRHAVFGGPDGMALTADIVGLAGRWLRPGGLFAVEHDDSTSVPTLDLVYRTDLFDDVLARQDLTGRPRFVTARRRASGAHELRRDDAERSC</sequence>
<proteinExistence type="inferred from homology"/>
<keyword evidence="8" id="KW-1185">Reference proteome</keyword>
<dbReference type="InterPro" id="IPR040758">
    <property type="entry name" value="PrmC_N"/>
</dbReference>
<dbReference type="InterPro" id="IPR029063">
    <property type="entry name" value="SAM-dependent_MTases_sf"/>
</dbReference>
<dbReference type="NCBIfam" id="TIGR00536">
    <property type="entry name" value="hemK_fam"/>
    <property type="match status" value="1"/>
</dbReference>
<feature type="domain" description="Release factor glutamine methyltransferase N-terminal" evidence="6">
    <location>
        <begin position="8"/>
        <end position="75"/>
    </location>
</feature>
<evidence type="ECO:0000313" key="8">
    <source>
        <dbReference type="Proteomes" id="UP000053699"/>
    </source>
</evidence>
<evidence type="ECO:0000256" key="3">
    <source>
        <dbReference type="ARBA" id="ARBA00022691"/>
    </source>
</evidence>
<feature type="binding site" evidence="4">
    <location>
        <position position="142"/>
    </location>
    <ligand>
        <name>S-adenosyl-L-methionine</name>
        <dbReference type="ChEBI" id="CHEBI:59789"/>
    </ligand>
</feature>
<dbReference type="InterPro" id="IPR004556">
    <property type="entry name" value="HemK-like"/>
</dbReference>
<dbReference type="Gene3D" id="1.10.8.10">
    <property type="entry name" value="DNA helicase RuvA subunit, C-terminal domain"/>
    <property type="match status" value="1"/>
</dbReference>
<keyword evidence="3 4" id="KW-0949">S-adenosyl-L-methionine</keyword>
<keyword evidence="1 4" id="KW-0489">Methyltransferase</keyword>
<dbReference type="RefSeq" id="WP_045842929.1">
    <property type="nucleotide sequence ID" value="NZ_CP083405.1"/>
</dbReference>
<evidence type="ECO:0000259" key="6">
    <source>
        <dbReference type="Pfam" id="PF17827"/>
    </source>
</evidence>
<dbReference type="InterPro" id="IPR041698">
    <property type="entry name" value="Methyltransf_25"/>
</dbReference>
<evidence type="ECO:0000259" key="5">
    <source>
        <dbReference type="Pfam" id="PF13649"/>
    </source>
</evidence>
<dbReference type="Gene3D" id="3.40.50.150">
    <property type="entry name" value="Vaccinia Virus protein VP39"/>
    <property type="match status" value="1"/>
</dbReference>
<dbReference type="PANTHER" id="PTHR18895">
    <property type="entry name" value="HEMK METHYLTRANSFERASE"/>
    <property type="match status" value="1"/>
</dbReference>
<accession>A0A0F4ERU2</accession>
<dbReference type="STRING" id="480418.GCA_000975265_01143"/>
<dbReference type="Pfam" id="PF13649">
    <property type="entry name" value="Methyltransf_25"/>
    <property type="match status" value="1"/>
</dbReference>
<comment type="caution">
    <text evidence="7">The sequence shown here is derived from an EMBL/GenBank/DDBJ whole genome shotgun (WGS) entry which is preliminary data.</text>
</comment>
<dbReference type="Pfam" id="PF17827">
    <property type="entry name" value="PrmC_N"/>
    <property type="match status" value="1"/>
</dbReference>
<dbReference type="InterPro" id="IPR019874">
    <property type="entry name" value="RF_methyltr_PrmC"/>
</dbReference>
<comment type="caution">
    <text evidence="4">Lacks conserved residue(s) required for the propagation of feature annotation.</text>
</comment>
<evidence type="ECO:0000256" key="1">
    <source>
        <dbReference type="ARBA" id="ARBA00022603"/>
    </source>
</evidence>
<dbReference type="GO" id="GO:0032259">
    <property type="term" value="P:methylation"/>
    <property type="evidence" value="ECO:0007669"/>
    <property type="project" value="UniProtKB-KW"/>
</dbReference>